<dbReference type="Gene3D" id="1.10.10.10">
    <property type="entry name" value="Winged helix-like DNA-binding domain superfamily/Winged helix DNA-binding domain"/>
    <property type="match status" value="1"/>
</dbReference>
<keyword evidence="4" id="KW-0804">Transcription</keyword>
<feature type="domain" description="HTH lysR-type" evidence="5">
    <location>
        <begin position="13"/>
        <end position="61"/>
    </location>
</feature>
<proteinExistence type="inferred from homology"/>
<dbReference type="GO" id="GO:0003677">
    <property type="term" value="F:DNA binding"/>
    <property type="evidence" value="ECO:0007669"/>
    <property type="project" value="UniProtKB-KW"/>
</dbReference>
<dbReference type="InterPro" id="IPR000847">
    <property type="entry name" value="LysR_HTH_N"/>
</dbReference>
<evidence type="ECO:0000256" key="1">
    <source>
        <dbReference type="ARBA" id="ARBA00009437"/>
    </source>
</evidence>
<accession>A0A502F4X9</accession>
<organism evidence="6 7">
    <name type="scientific">Muricoccus nepalensis</name>
    <dbReference type="NCBI Taxonomy" id="1854500"/>
    <lineage>
        <taxon>Bacteria</taxon>
        <taxon>Pseudomonadati</taxon>
        <taxon>Pseudomonadota</taxon>
        <taxon>Alphaproteobacteria</taxon>
        <taxon>Acetobacterales</taxon>
        <taxon>Roseomonadaceae</taxon>
        <taxon>Muricoccus</taxon>
    </lineage>
</organism>
<dbReference type="InterPro" id="IPR036388">
    <property type="entry name" value="WH-like_DNA-bd_sf"/>
</dbReference>
<dbReference type="PROSITE" id="PS50931">
    <property type="entry name" value="HTH_LYSR"/>
    <property type="match status" value="1"/>
</dbReference>
<comment type="caution">
    <text evidence="6">The sequence shown here is derived from an EMBL/GenBank/DDBJ whole genome shotgun (WGS) entry which is preliminary data.</text>
</comment>
<evidence type="ECO:0000256" key="3">
    <source>
        <dbReference type="ARBA" id="ARBA00023125"/>
    </source>
</evidence>
<keyword evidence="7" id="KW-1185">Reference proteome</keyword>
<evidence type="ECO:0000256" key="2">
    <source>
        <dbReference type="ARBA" id="ARBA00023015"/>
    </source>
</evidence>
<sequence length="61" mass="6579">MRKPDDAAATRNLDLDLPRSFVTVADAVSFAAAAACVHRTQSAVSQQMQRREAMTGRALFG</sequence>
<evidence type="ECO:0000256" key="4">
    <source>
        <dbReference type="ARBA" id="ARBA00023163"/>
    </source>
</evidence>
<dbReference type="InterPro" id="IPR036390">
    <property type="entry name" value="WH_DNA-bd_sf"/>
</dbReference>
<protein>
    <submittedName>
        <fullName evidence="6">LysR family transcriptional regulator</fullName>
    </submittedName>
</protein>
<name>A0A502F4X9_9PROT</name>
<gene>
    <name evidence="6" type="ORF">EAH89_27500</name>
</gene>
<evidence type="ECO:0000313" key="6">
    <source>
        <dbReference type="EMBL" id="TPG44294.1"/>
    </source>
</evidence>
<evidence type="ECO:0000313" key="7">
    <source>
        <dbReference type="Proteomes" id="UP000317078"/>
    </source>
</evidence>
<keyword evidence="2" id="KW-0805">Transcription regulation</keyword>
<keyword evidence="3" id="KW-0238">DNA-binding</keyword>
<dbReference type="PANTHER" id="PTHR30579">
    <property type="entry name" value="TRANSCRIPTIONAL REGULATOR"/>
    <property type="match status" value="1"/>
</dbReference>
<dbReference type="AlphaFoldDB" id="A0A502F4X9"/>
<evidence type="ECO:0000259" key="5">
    <source>
        <dbReference type="PROSITE" id="PS50931"/>
    </source>
</evidence>
<dbReference type="InterPro" id="IPR050176">
    <property type="entry name" value="LTTR"/>
</dbReference>
<dbReference type="GO" id="GO:0003700">
    <property type="term" value="F:DNA-binding transcription factor activity"/>
    <property type="evidence" value="ECO:0007669"/>
    <property type="project" value="InterPro"/>
</dbReference>
<dbReference type="Proteomes" id="UP000317078">
    <property type="component" value="Unassembled WGS sequence"/>
</dbReference>
<dbReference type="PANTHER" id="PTHR30579:SF7">
    <property type="entry name" value="HTH-TYPE TRANSCRIPTIONAL REGULATOR LRHA-RELATED"/>
    <property type="match status" value="1"/>
</dbReference>
<reference evidence="6 7" key="1">
    <citation type="journal article" date="2019" name="Environ. Microbiol.">
        <title>Species interactions and distinct microbial communities in high Arctic permafrost affected cryosols are associated with the CH4 and CO2 gas fluxes.</title>
        <authorList>
            <person name="Altshuler I."/>
            <person name="Hamel J."/>
            <person name="Turney S."/>
            <person name="Magnuson E."/>
            <person name="Levesque R."/>
            <person name="Greer C."/>
            <person name="Whyte L.G."/>
        </authorList>
    </citation>
    <scope>NUCLEOTIDE SEQUENCE [LARGE SCALE GENOMIC DNA]</scope>
    <source>
        <strain evidence="6 7">S9.3B</strain>
    </source>
</reference>
<dbReference type="Pfam" id="PF00126">
    <property type="entry name" value="HTH_1"/>
    <property type="match status" value="1"/>
</dbReference>
<dbReference type="SUPFAM" id="SSF46785">
    <property type="entry name" value="Winged helix' DNA-binding domain"/>
    <property type="match status" value="1"/>
</dbReference>
<dbReference type="EMBL" id="RCZP01000054">
    <property type="protein sequence ID" value="TPG44294.1"/>
    <property type="molecule type" value="Genomic_DNA"/>
</dbReference>
<comment type="similarity">
    <text evidence="1">Belongs to the LysR transcriptional regulatory family.</text>
</comment>